<sequence length="108" mass="12064">MLREGRVLTMDDYQRLVVAQFFEPLPGLSQISCRQFVLRHVAPILLPNTADKVDVQPSPFQGSMSYTTILNAHSAHAGHRIAVQFRSDKQDLLGVTEPAAFMGLLCPW</sequence>
<comment type="caution">
    <text evidence="1">The sequence shown here is derived from an EMBL/GenBank/DDBJ whole genome shotgun (WGS) entry which is preliminary data.</text>
</comment>
<keyword evidence="2" id="KW-1185">Reference proteome</keyword>
<dbReference type="OrthoDB" id="5598852at2759"/>
<dbReference type="AlphaFoldDB" id="A0A9P9AI49"/>
<accession>A0A9P9AI49</accession>
<protein>
    <submittedName>
        <fullName evidence="1">Uncharacterized protein</fullName>
    </submittedName>
</protein>
<organism evidence="1 2">
    <name type="scientific">Thelonectria olida</name>
    <dbReference type="NCBI Taxonomy" id="1576542"/>
    <lineage>
        <taxon>Eukaryota</taxon>
        <taxon>Fungi</taxon>
        <taxon>Dikarya</taxon>
        <taxon>Ascomycota</taxon>
        <taxon>Pezizomycotina</taxon>
        <taxon>Sordariomycetes</taxon>
        <taxon>Hypocreomycetidae</taxon>
        <taxon>Hypocreales</taxon>
        <taxon>Nectriaceae</taxon>
        <taxon>Thelonectria</taxon>
    </lineage>
</organism>
<gene>
    <name evidence="1" type="ORF">B0T10DRAFT_499735</name>
</gene>
<dbReference type="Proteomes" id="UP000777438">
    <property type="component" value="Unassembled WGS sequence"/>
</dbReference>
<name>A0A9P9AI49_9HYPO</name>
<dbReference type="EMBL" id="JAGPYM010000045">
    <property type="protein sequence ID" value="KAH6873657.1"/>
    <property type="molecule type" value="Genomic_DNA"/>
</dbReference>
<feature type="non-terminal residue" evidence="1">
    <location>
        <position position="1"/>
    </location>
</feature>
<proteinExistence type="predicted"/>
<evidence type="ECO:0000313" key="1">
    <source>
        <dbReference type="EMBL" id="KAH6873657.1"/>
    </source>
</evidence>
<reference evidence="1 2" key="1">
    <citation type="journal article" date="2021" name="Nat. Commun.">
        <title>Genetic determinants of endophytism in the Arabidopsis root mycobiome.</title>
        <authorList>
            <person name="Mesny F."/>
            <person name="Miyauchi S."/>
            <person name="Thiergart T."/>
            <person name="Pickel B."/>
            <person name="Atanasova L."/>
            <person name="Karlsson M."/>
            <person name="Huettel B."/>
            <person name="Barry K.W."/>
            <person name="Haridas S."/>
            <person name="Chen C."/>
            <person name="Bauer D."/>
            <person name="Andreopoulos W."/>
            <person name="Pangilinan J."/>
            <person name="LaButti K."/>
            <person name="Riley R."/>
            <person name="Lipzen A."/>
            <person name="Clum A."/>
            <person name="Drula E."/>
            <person name="Henrissat B."/>
            <person name="Kohler A."/>
            <person name="Grigoriev I.V."/>
            <person name="Martin F.M."/>
            <person name="Hacquard S."/>
        </authorList>
    </citation>
    <scope>NUCLEOTIDE SEQUENCE [LARGE SCALE GENOMIC DNA]</scope>
    <source>
        <strain evidence="1 2">MPI-CAGE-CH-0241</strain>
    </source>
</reference>
<evidence type="ECO:0000313" key="2">
    <source>
        <dbReference type="Proteomes" id="UP000777438"/>
    </source>
</evidence>